<protein>
    <submittedName>
        <fullName evidence="1">Uncharacterized protein</fullName>
    </submittedName>
</protein>
<gene>
    <name evidence="1" type="primary">ORF170992</name>
</gene>
<name>A0A0B7B812_9EUPU</name>
<dbReference type="SUPFAM" id="SSF56219">
    <property type="entry name" value="DNase I-like"/>
    <property type="match status" value="1"/>
</dbReference>
<reference evidence="1" key="1">
    <citation type="submission" date="2014-12" db="EMBL/GenBank/DDBJ databases">
        <title>Insight into the proteome of Arion vulgaris.</title>
        <authorList>
            <person name="Aradska J."/>
            <person name="Bulat T."/>
            <person name="Smidak R."/>
            <person name="Sarate P."/>
            <person name="Gangsoo J."/>
            <person name="Sialana F."/>
            <person name="Bilban M."/>
            <person name="Lubec G."/>
        </authorList>
    </citation>
    <scope>NUCLEOTIDE SEQUENCE</scope>
    <source>
        <tissue evidence="1">Skin</tissue>
    </source>
</reference>
<dbReference type="EMBL" id="HACG01042574">
    <property type="protein sequence ID" value="CEK89439.1"/>
    <property type="molecule type" value="Transcribed_RNA"/>
</dbReference>
<accession>A0A0B7B812</accession>
<organism evidence="1">
    <name type="scientific">Arion vulgaris</name>
    <dbReference type="NCBI Taxonomy" id="1028688"/>
    <lineage>
        <taxon>Eukaryota</taxon>
        <taxon>Metazoa</taxon>
        <taxon>Spiralia</taxon>
        <taxon>Lophotrochozoa</taxon>
        <taxon>Mollusca</taxon>
        <taxon>Gastropoda</taxon>
        <taxon>Heterobranchia</taxon>
        <taxon>Euthyneura</taxon>
        <taxon>Panpulmonata</taxon>
        <taxon>Eupulmonata</taxon>
        <taxon>Stylommatophora</taxon>
        <taxon>Helicina</taxon>
        <taxon>Arionoidea</taxon>
        <taxon>Arionidae</taxon>
        <taxon>Arion</taxon>
    </lineage>
</organism>
<evidence type="ECO:0000313" key="1">
    <source>
        <dbReference type="EMBL" id="CEK89439.1"/>
    </source>
</evidence>
<dbReference type="InterPro" id="IPR036691">
    <property type="entry name" value="Endo/exonu/phosph_ase_sf"/>
</dbReference>
<dbReference type="AlphaFoldDB" id="A0A0B7B812"/>
<proteinExistence type="predicted"/>
<sequence>MNLRQVQYTGRGFVCSSPIAQELLGILRIKRDNTGVQNKRTITKQAEVATEQNAAIRKTPEFRIATWDISGLGDKTTEIVEYMIKHKITIMGVADTRRKGQGIKKIHKDFIFTWRGTQPGETNKHGVGFVIAPAAAKYILEIEYTSERIIHIRTVQG</sequence>